<dbReference type="Proteomes" id="UP000547973">
    <property type="component" value="Unassembled WGS sequence"/>
</dbReference>
<evidence type="ECO:0000256" key="1">
    <source>
        <dbReference type="SAM" id="Phobius"/>
    </source>
</evidence>
<keyword evidence="1" id="KW-0812">Transmembrane</keyword>
<name>A0A7Y9ZB92_9MICO</name>
<evidence type="ECO:0000313" key="3">
    <source>
        <dbReference type="Proteomes" id="UP000547973"/>
    </source>
</evidence>
<dbReference type="OrthoDB" id="5192631at2"/>
<keyword evidence="3" id="KW-1185">Reference proteome</keyword>
<protein>
    <submittedName>
        <fullName evidence="2">Uncharacterized protein</fullName>
    </submittedName>
</protein>
<dbReference type="AlphaFoldDB" id="A0A7Y9ZB92"/>
<keyword evidence="1" id="KW-1133">Transmembrane helix</keyword>
<feature type="transmembrane region" description="Helical" evidence="1">
    <location>
        <begin position="70"/>
        <end position="92"/>
    </location>
</feature>
<dbReference type="RefSeq" id="WP_062075260.1">
    <property type="nucleotide sequence ID" value="NZ_BBRC01000007.1"/>
</dbReference>
<feature type="transmembrane region" description="Helical" evidence="1">
    <location>
        <begin position="104"/>
        <end position="126"/>
    </location>
</feature>
<organism evidence="2 3">
    <name type="scientific">Demequina lutea</name>
    <dbReference type="NCBI Taxonomy" id="431489"/>
    <lineage>
        <taxon>Bacteria</taxon>
        <taxon>Bacillati</taxon>
        <taxon>Actinomycetota</taxon>
        <taxon>Actinomycetes</taxon>
        <taxon>Micrococcales</taxon>
        <taxon>Demequinaceae</taxon>
        <taxon>Demequina</taxon>
    </lineage>
</organism>
<gene>
    <name evidence="2" type="ORF">BKA03_001122</name>
</gene>
<reference evidence="2 3" key="1">
    <citation type="submission" date="2020-07" db="EMBL/GenBank/DDBJ databases">
        <title>Sequencing the genomes of 1000 actinobacteria strains.</title>
        <authorList>
            <person name="Klenk H.-P."/>
        </authorList>
    </citation>
    <scope>NUCLEOTIDE SEQUENCE [LARGE SCALE GENOMIC DNA]</scope>
    <source>
        <strain evidence="2 3">DSM 19970</strain>
    </source>
</reference>
<sequence length="136" mass="14625">MTAVETYTKELIYELRLRDIPGDVIGDAVAQVESHIADTGEDPADAFGSPPDYAATFGEPKPLAHLWPRLVAGWLTGFALSGVIIDGVFALIRGDRTAWGIDPVVAIVAGSLGLVTFFAAITFLWGDRIKDPRKTL</sequence>
<comment type="caution">
    <text evidence="2">The sequence shown here is derived from an EMBL/GenBank/DDBJ whole genome shotgun (WGS) entry which is preliminary data.</text>
</comment>
<evidence type="ECO:0000313" key="2">
    <source>
        <dbReference type="EMBL" id="NYI41003.1"/>
    </source>
</evidence>
<dbReference type="EMBL" id="JACBZO010000001">
    <property type="protein sequence ID" value="NYI41003.1"/>
    <property type="molecule type" value="Genomic_DNA"/>
</dbReference>
<keyword evidence="1" id="KW-0472">Membrane</keyword>
<proteinExistence type="predicted"/>
<accession>A0A7Y9ZB92</accession>